<sequence length="106" mass="12317">MKQANGPNIYFTYILASKKHGTLYIGVTRDLLNRTINHRDGAGSQFTQKYGVSKLVYFEAFENVTAAIQREKTMKKWKRDWKINTIERDNPEWVDLFPSLISQGAF</sequence>
<dbReference type="AlphaFoldDB" id="A0A3B0R641"/>
<dbReference type="PANTHER" id="PTHR34477">
    <property type="entry name" value="UPF0213 PROTEIN YHBQ"/>
    <property type="match status" value="1"/>
</dbReference>
<dbReference type="Gene3D" id="3.40.1440.10">
    <property type="entry name" value="GIY-YIG endonuclease"/>
    <property type="match status" value="1"/>
</dbReference>
<dbReference type="CDD" id="cd10448">
    <property type="entry name" value="GIY-YIG_unchar_3"/>
    <property type="match status" value="1"/>
</dbReference>
<organism evidence="2">
    <name type="scientific">hydrothermal vent metagenome</name>
    <dbReference type="NCBI Taxonomy" id="652676"/>
    <lineage>
        <taxon>unclassified sequences</taxon>
        <taxon>metagenomes</taxon>
        <taxon>ecological metagenomes</taxon>
    </lineage>
</organism>
<dbReference type="PANTHER" id="PTHR34477:SF5">
    <property type="entry name" value="BSL5627 PROTEIN"/>
    <property type="match status" value="1"/>
</dbReference>
<evidence type="ECO:0000313" key="2">
    <source>
        <dbReference type="EMBL" id="VAV87591.1"/>
    </source>
</evidence>
<dbReference type="SUPFAM" id="SSF82771">
    <property type="entry name" value="GIY-YIG endonuclease"/>
    <property type="match status" value="1"/>
</dbReference>
<feature type="domain" description="GIY-YIG" evidence="1">
    <location>
        <begin position="8"/>
        <end position="85"/>
    </location>
</feature>
<dbReference type="Pfam" id="PF01541">
    <property type="entry name" value="GIY-YIG"/>
    <property type="match status" value="1"/>
</dbReference>
<accession>A0A3B0R641</accession>
<reference evidence="2" key="1">
    <citation type="submission" date="2018-06" db="EMBL/GenBank/DDBJ databases">
        <authorList>
            <person name="Zhirakovskaya E."/>
        </authorList>
    </citation>
    <scope>NUCLEOTIDE SEQUENCE</scope>
</reference>
<evidence type="ECO:0000259" key="1">
    <source>
        <dbReference type="PROSITE" id="PS50164"/>
    </source>
</evidence>
<dbReference type="InterPro" id="IPR050190">
    <property type="entry name" value="UPF0213_domain"/>
</dbReference>
<gene>
    <name evidence="2" type="ORF">MNBD_ALPHA08-1409</name>
</gene>
<protein>
    <submittedName>
        <fullName evidence="2">Excinuclease ABC, C subunit-like</fullName>
    </submittedName>
</protein>
<dbReference type="EMBL" id="UOEC01000031">
    <property type="protein sequence ID" value="VAV87591.1"/>
    <property type="molecule type" value="Genomic_DNA"/>
</dbReference>
<dbReference type="InterPro" id="IPR035901">
    <property type="entry name" value="GIY-YIG_endonuc_sf"/>
</dbReference>
<proteinExistence type="predicted"/>
<dbReference type="InterPro" id="IPR000305">
    <property type="entry name" value="GIY-YIG_endonuc"/>
</dbReference>
<dbReference type="PROSITE" id="PS50164">
    <property type="entry name" value="GIY_YIG"/>
    <property type="match status" value="1"/>
</dbReference>
<name>A0A3B0R641_9ZZZZ</name>